<accession>A0ACD2ZXV1</accession>
<dbReference type="EMBL" id="ML209547">
    <property type="protein sequence ID" value="TFK58201.1"/>
    <property type="molecule type" value="Genomic_DNA"/>
</dbReference>
<dbReference type="Proteomes" id="UP000308600">
    <property type="component" value="Unassembled WGS sequence"/>
</dbReference>
<keyword evidence="2" id="KW-1185">Reference proteome</keyword>
<reference evidence="1 2" key="1">
    <citation type="journal article" date="2019" name="Nat. Ecol. Evol.">
        <title>Megaphylogeny resolves global patterns of mushroom evolution.</title>
        <authorList>
            <person name="Varga T."/>
            <person name="Krizsan K."/>
            <person name="Foldi C."/>
            <person name="Dima B."/>
            <person name="Sanchez-Garcia M."/>
            <person name="Sanchez-Ramirez S."/>
            <person name="Szollosi G.J."/>
            <person name="Szarkandi J.G."/>
            <person name="Papp V."/>
            <person name="Albert L."/>
            <person name="Andreopoulos W."/>
            <person name="Angelini C."/>
            <person name="Antonin V."/>
            <person name="Barry K.W."/>
            <person name="Bougher N.L."/>
            <person name="Buchanan P."/>
            <person name="Buyck B."/>
            <person name="Bense V."/>
            <person name="Catcheside P."/>
            <person name="Chovatia M."/>
            <person name="Cooper J."/>
            <person name="Damon W."/>
            <person name="Desjardin D."/>
            <person name="Finy P."/>
            <person name="Geml J."/>
            <person name="Haridas S."/>
            <person name="Hughes K."/>
            <person name="Justo A."/>
            <person name="Karasinski D."/>
            <person name="Kautmanova I."/>
            <person name="Kiss B."/>
            <person name="Kocsube S."/>
            <person name="Kotiranta H."/>
            <person name="LaButti K.M."/>
            <person name="Lechner B.E."/>
            <person name="Liimatainen K."/>
            <person name="Lipzen A."/>
            <person name="Lukacs Z."/>
            <person name="Mihaltcheva S."/>
            <person name="Morgado L.N."/>
            <person name="Niskanen T."/>
            <person name="Noordeloos M.E."/>
            <person name="Ohm R.A."/>
            <person name="Ortiz-Santana B."/>
            <person name="Ovrebo C."/>
            <person name="Racz N."/>
            <person name="Riley R."/>
            <person name="Savchenko A."/>
            <person name="Shiryaev A."/>
            <person name="Soop K."/>
            <person name="Spirin V."/>
            <person name="Szebenyi C."/>
            <person name="Tomsovsky M."/>
            <person name="Tulloss R.E."/>
            <person name="Uehling J."/>
            <person name="Grigoriev I.V."/>
            <person name="Vagvolgyi C."/>
            <person name="Papp T."/>
            <person name="Martin F.M."/>
            <person name="Miettinen O."/>
            <person name="Hibbett D.S."/>
            <person name="Nagy L.G."/>
        </authorList>
    </citation>
    <scope>NUCLEOTIDE SEQUENCE [LARGE SCALE GENOMIC DNA]</scope>
    <source>
        <strain evidence="1 2">NL-1719</strain>
    </source>
</reference>
<protein>
    <submittedName>
        <fullName evidence="1">Uncharacterized protein</fullName>
    </submittedName>
</protein>
<sequence length="256" mass="29543">MPPFRTVTQALPSSSLIRYNPYSPASQLRTLRIPSSPSLLPPPSLPSFDEYKALATLEEAIDALHTWLSFEQTRRLLPPHILEDYGNSMTALLTYLFAARNKTEQYNSLWRILEEQMQCGICLDVLRRPLLLQCGHTYCESCLSKTFQEQFKWRAMEKLSRVFTHTVTHRILQAFPITNLAKFKLFLTIFVTLRGRFFVQQMMSYYCPCCKGPVTSPPKLFHVLSGVSSTMRDPIPTDNHIHNLFLNPSHFESRVL</sequence>
<organism evidence="1 2">
    <name type="scientific">Pluteus cervinus</name>
    <dbReference type="NCBI Taxonomy" id="181527"/>
    <lineage>
        <taxon>Eukaryota</taxon>
        <taxon>Fungi</taxon>
        <taxon>Dikarya</taxon>
        <taxon>Basidiomycota</taxon>
        <taxon>Agaricomycotina</taxon>
        <taxon>Agaricomycetes</taxon>
        <taxon>Agaricomycetidae</taxon>
        <taxon>Agaricales</taxon>
        <taxon>Pluteineae</taxon>
        <taxon>Pluteaceae</taxon>
        <taxon>Pluteus</taxon>
    </lineage>
</organism>
<name>A0ACD2ZXV1_9AGAR</name>
<evidence type="ECO:0000313" key="2">
    <source>
        <dbReference type="Proteomes" id="UP000308600"/>
    </source>
</evidence>
<gene>
    <name evidence="1" type="ORF">BDN72DRAFT_906972</name>
</gene>
<evidence type="ECO:0000313" key="1">
    <source>
        <dbReference type="EMBL" id="TFK58201.1"/>
    </source>
</evidence>
<proteinExistence type="predicted"/>